<feature type="domain" description="HDOD" evidence="3">
    <location>
        <begin position="154"/>
        <end position="342"/>
    </location>
</feature>
<dbReference type="PANTHER" id="PTHR33525">
    <property type="match status" value="1"/>
</dbReference>
<dbReference type="InterPro" id="IPR013976">
    <property type="entry name" value="HDOD"/>
</dbReference>
<evidence type="ECO:0000256" key="1">
    <source>
        <dbReference type="PROSITE-ProRule" id="PRU00169"/>
    </source>
</evidence>
<dbReference type="EMBL" id="FOAS01000001">
    <property type="protein sequence ID" value="SEK23574.1"/>
    <property type="molecule type" value="Genomic_DNA"/>
</dbReference>
<dbReference type="Gene3D" id="3.40.50.2300">
    <property type="match status" value="1"/>
</dbReference>
<evidence type="ECO:0000313" key="4">
    <source>
        <dbReference type="EMBL" id="SEK23574.1"/>
    </source>
</evidence>
<dbReference type="Pfam" id="PF00072">
    <property type="entry name" value="Response_reg"/>
    <property type="match status" value="1"/>
</dbReference>
<dbReference type="PROSITE" id="PS50110">
    <property type="entry name" value="RESPONSE_REGULATORY"/>
    <property type="match status" value="1"/>
</dbReference>
<dbReference type="InterPro" id="IPR011006">
    <property type="entry name" value="CheY-like_superfamily"/>
</dbReference>
<evidence type="ECO:0000259" key="2">
    <source>
        <dbReference type="PROSITE" id="PS50110"/>
    </source>
</evidence>
<dbReference type="AlphaFoldDB" id="A0A1H7FCU4"/>
<evidence type="ECO:0000259" key="3">
    <source>
        <dbReference type="PROSITE" id="PS51833"/>
    </source>
</evidence>
<dbReference type="SMART" id="SM00448">
    <property type="entry name" value="REC"/>
    <property type="match status" value="1"/>
</dbReference>
<name>A0A1H7FCU4_9GAMM</name>
<dbReference type="Proteomes" id="UP000185766">
    <property type="component" value="Unassembled WGS sequence"/>
</dbReference>
<dbReference type="SUPFAM" id="SSF52172">
    <property type="entry name" value="CheY-like"/>
    <property type="match status" value="1"/>
</dbReference>
<dbReference type="Gene3D" id="1.10.3210.10">
    <property type="entry name" value="Hypothetical protein af1432"/>
    <property type="match status" value="1"/>
</dbReference>
<dbReference type="STRING" id="1429083.GCA_001885685_02373"/>
<dbReference type="SUPFAM" id="SSF109604">
    <property type="entry name" value="HD-domain/PDEase-like"/>
    <property type="match status" value="1"/>
</dbReference>
<evidence type="ECO:0000313" key="5">
    <source>
        <dbReference type="Proteomes" id="UP000185766"/>
    </source>
</evidence>
<protein>
    <submittedName>
        <fullName evidence="4">HD-like signal output (HDOD) domain, no enzymatic activity</fullName>
    </submittedName>
</protein>
<organism evidence="4 5">
    <name type="scientific">Atopomonas hussainii</name>
    <dbReference type="NCBI Taxonomy" id="1429083"/>
    <lineage>
        <taxon>Bacteria</taxon>
        <taxon>Pseudomonadati</taxon>
        <taxon>Pseudomonadota</taxon>
        <taxon>Gammaproteobacteria</taxon>
        <taxon>Pseudomonadales</taxon>
        <taxon>Pseudomonadaceae</taxon>
        <taxon>Atopomonas</taxon>
    </lineage>
</organism>
<dbReference type="InterPro" id="IPR052340">
    <property type="entry name" value="RNase_Y/CdgJ"/>
</dbReference>
<dbReference type="InterPro" id="IPR001789">
    <property type="entry name" value="Sig_transdc_resp-reg_receiver"/>
</dbReference>
<reference evidence="4 5" key="1">
    <citation type="submission" date="2016-10" db="EMBL/GenBank/DDBJ databases">
        <authorList>
            <person name="de Groot N.N."/>
        </authorList>
    </citation>
    <scope>NUCLEOTIDE SEQUENCE [LARGE SCALE GENOMIC DNA]</scope>
    <source>
        <strain evidence="4 5">JCM 19513</strain>
    </source>
</reference>
<sequence>MQVLIIEDDPWMAELLTSLVRNQRSDAHITLCKEGLAGWQHWQKHGAELVLSDWNMPGMNGLDLLEAVRKSERQNGIHKTLQVPFIMVTARNDKRSVMEAVRLGLTDFIAKPFSVEQVLSRLKPYLGDSENINSLAELSLEEYLDRLSDEELELPLSPTLQETLERSMRPDEQDFDSLSALWQRDPAITARLVAAANSGDYFKGTTLTTLSQALQRLGLHTSLNLALGVALSPASNLTDPLLKARGEALWKSTRELAELCQALAAQVGDNSEEAYTAALLSNIGELVVLFESQSWLATEQTLDEAMLDAAMARFSRPFSATLKANWRLPLGLRQRIGALYGMGGQVTDKADLVMRSAALLLSPEEDSEREALLNKCLRQLNLGRSIADGLLEAVRHMPLAEA</sequence>
<dbReference type="GO" id="GO:0000160">
    <property type="term" value="P:phosphorelay signal transduction system"/>
    <property type="evidence" value="ECO:0007669"/>
    <property type="project" value="InterPro"/>
</dbReference>
<keyword evidence="5" id="KW-1185">Reference proteome</keyword>
<gene>
    <name evidence="4" type="ORF">SAMN05216214_101178</name>
</gene>
<dbReference type="PANTHER" id="PTHR33525:SF3">
    <property type="entry name" value="RIBONUCLEASE Y"/>
    <property type="match status" value="1"/>
</dbReference>
<dbReference type="RefSeq" id="WP_074864168.1">
    <property type="nucleotide sequence ID" value="NZ_FOAS01000001.1"/>
</dbReference>
<keyword evidence="1" id="KW-0597">Phosphoprotein</keyword>
<dbReference type="Pfam" id="PF08668">
    <property type="entry name" value="HDOD"/>
    <property type="match status" value="1"/>
</dbReference>
<feature type="domain" description="Response regulatory" evidence="2">
    <location>
        <begin position="2"/>
        <end position="126"/>
    </location>
</feature>
<proteinExistence type="predicted"/>
<accession>A0A1H7FCU4</accession>
<feature type="modified residue" description="4-aspartylphosphate" evidence="1">
    <location>
        <position position="53"/>
    </location>
</feature>
<dbReference type="PROSITE" id="PS51833">
    <property type="entry name" value="HDOD"/>
    <property type="match status" value="1"/>
</dbReference>